<evidence type="ECO:0000313" key="9">
    <source>
        <dbReference type="EMBL" id="OXI46570.1"/>
    </source>
</evidence>
<dbReference type="GO" id="GO:0005886">
    <property type="term" value="C:plasma membrane"/>
    <property type="evidence" value="ECO:0007669"/>
    <property type="project" value="UniProtKB-SubCell"/>
</dbReference>
<keyword evidence="6 7" id="KW-0472">Membrane</keyword>
<dbReference type="RefSeq" id="WP_043184666.1">
    <property type="nucleotide sequence ID" value="NZ_CABVQC010000083.1"/>
</dbReference>
<dbReference type="PANTHER" id="PTHR43386">
    <property type="entry name" value="OLIGOPEPTIDE TRANSPORT SYSTEM PERMEASE PROTEIN APPC"/>
    <property type="match status" value="1"/>
</dbReference>
<dbReference type="InterPro" id="IPR000515">
    <property type="entry name" value="MetI-like"/>
</dbReference>
<evidence type="ECO:0000256" key="5">
    <source>
        <dbReference type="ARBA" id="ARBA00022989"/>
    </source>
</evidence>
<evidence type="ECO:0000259" key="8">
    <source>
        <dbReference type="PROSITE" id="PS50928"/>
    </source>
</evidence>
<evidence type="ECO:0000256" key="7">
    <source>
        <dbReference type="RuleBase" id="RU363032"/>
    </source>
</evidence>
<evidence type="ECO:0000256" key="4">
    <source>
        <dbReference type="ARBA" id="ARBA00022692"/>
    </source>
</evidence>
<dbReference type="PANTHER" id="PTHR43386:SF1">
    <property type="entry name" value="D,D-DIPEPTIDE TRANSPORT SYSTEM PERMEASE PROTEIN DDPC-RELATED"/>
    <property type="match status" value="1"/>
</dbReference>
<dbReference type="EMBL" id="NKFA01000006">
    <property type="protein sequence ID" value="OXI46570.1"/>
    <property type="molecule type" value="Genomic_DNA"/>
</dbReference>
<feature type="transmembrane region" description="Helical" evidence="7">
    <location>
        <begin position="149"/>
        <end position="176"/>
    </location>
</feature>
<protein>
    <submittedName>
        <fullName evidence="9 10">Peptide ABC transporter</fullName>
    </submittedName>
</protein>
<evidence type="ECO:0000256" key="2">
    <source>
        <dbReference type="ARBA" id="ARBA00022448"/>
    </source>
</evidence>
<feature type="transmembrane region" description="Helical" evidence="7">
    <location>
        <begin position="222"/>
        <end position="247"/>
    </location>
</feature>
<dbReference type="Proteomes" id="UP000494261">
    <property type="component" value="Unassembled WGS sequence"/>
</dbReference>
<dbReference type="SUPFAM" id="SSF161098">
    <property type="entry name" value="MetI-like"/>
    <property type="match status" value="1"/>
</dbReference>
<dbReference type="PROSITE" id="PS50928">
    <property type="entry name" value="ABC_TM1"/>
    <property type="match status" value="1"/>
</dbReference>
<reference evidence="10 12" key="4">
    <citation type="submission" date="2019-09" db="EMBL/GenBank/DDBJ databases">
        <authorList>
            <person name="Depoorter E."/>
        </authorList>
    </citation>
    <scope>NUCLEOTIDE SEQUENCE [LARGE SCALE GENOMIC DNA]</scope>
    <source>
        <strain evidence="10">LMG 13014</strain>
    </source>
</reference>
<evidence type="ECO:0000256" key="6">
    <source>
        <dbReference type="ARBA" id="ARBA00023136"/>
    </source>
</evidence>
<dbReference type="InterPro" id="IPR035906">
    <property type="entry name" value="MetI-like_sf"/>
</dbReference>
<dbReference type="InterPro" id="IPR025966">
    <property type="entry name" value="OppC_N"/>
</dbReference>
<dbReference type="InterPro" id="IPR050366">
    <property type="entry name" value="BP-dependent_transpt_permease"/>
</dbReference>
<comment type="similarity">
    <text evidence="7">Belongs to the binding-protein-dependent transport system permease family.</text>
</comment>
<dbReference type="GO" id="GO:0071916">
    <property type="term" value="F:dipeptide transmembrane transporter activity"/>
    <property type="evidence" value="ECO:0007669"/>
    <property type="project" value="TreeGrafter"/>
</dbReference>
<dbReference type="Pfam" id="PF00528">
    <property type="entry name" value="BPD_transp_1"/>
    <property type="match status" value="1"/>
</dbReference>
<dbReference type="Gene3D" id="1.10.3720.10">
    <property type="entry name" value="MetI-like"/>
    <property type="match status" value="1"/>
</dbReference>
<evidence type="ECO:0000313" key="10">
    <source>
        <dbReference type="EMBL" id="VWC47626.1"/>
    </source>
</evidence>
<accession>A0A228IW09</accession>
<name>A0A228IW09_9BURK</name>
<dbReference type="CDD" id="cd06261">
    <property type="entry name" value="TM_PBP2"/>
    <property type="match status" value="1"/>
</dbReference>
<feature type="domain" description="ABC transmembrane type-1" evidence="8">
    <location>
        <begin position="101"/>
        <end position="290"/>
    </location>
</feature>
<dbReference type="EMBL" id="CABVQC010000083">
    <property type="protein sequence ID" value="VWC47626.1"/>
    <property type="molecule type" value="Genomic_DNA"/>
</dbReference>
<dbReference type="GeneID" id="99660429"/>
<gene>
    <name evidence="10" type="ORF">BLA13014_07417</name>
    <name evidence="9" type="ORF">CFB84_17425</name>
</gene>
<organism evidence="9 11">
    <name type="scientific">Burkholderia aenigmatica</name>
    <dbReference type="NCBI Taxonomy" id="2015348"/>
    <lineage>
        <taxon>Bacteria</taxon>
        <taxon>Pseudomonadati</taxon>
        <taxon>Pseudomonadota</taxon>
        <taxon>Betaproteobacteria</taxon>
        <taxon>Burkholderiales</taxon>
        <taxon>Burkholderiaceae</taxon>
        <taxon>Burkholderia</taxon>
        <taxon>Burkholderia cepacia complex</taxon>
    </lineage>
</organism>
<dbReference type="AlphaFoldDB" id="A0A228IW09"/>
<accession>A0A6P2SEZ3</accession>
<dbReference type="OrthoDB" id="9783218at2"/>
<evidence type="ECO:0000313" key="11">
    <source>
        <dbReference type="Proteomes" id="UP000214600"/>
    </source>
</evidence>
<proteinExistence type="inferred from homology"/>
<dbReference type="Pfam" id="PF12911">
    <property type="entry name" value="OppC_N"/>
    <property type="match status" value="1"/>
</dbReference>
<evidence type="ECO:0000256" key="3">
    <source>
        <dbReference type="ARBA" id="ARBA00022475"/>
    </source>
</evidence>
<keyword evidence="2 7" id="KW-0813">Transport</keyword>
<dbReference type="Proteomes" id="UP000214600">
    <property type="component" value="Unassembled WGS sequence"/>
</dbReference>
<feature type="transmembrane region" description="Helical" evidence="7">
    <location>
        <begin position="267"/>
        <end position="290"/>
    </location>
</feature>
<comment type="subcellular location">
    <subcellularLocation>
        <location evidence="1 7">Cell membrane</location>
        <topology evidence="1 7">Multi-pass membrane protein</topology>
    </subcellularLocation>
</comment>
<keyword evidence="5 7" id="KW-1133">Transmembrane helix</keyword>
<reference evidence="9 11" key="3">
    <citation type="submission" date="2017-08" db="EMBL/GenBank/DDBJ databases">
        <title>WGS of novel Burkholderia cepaca complex species.</title>
        <authorList>
            <person name="Lipuma J."/>
            <person name="Spilker T."/>
        </authorList>
    </citation>
    <scope>NUCLEOTIDE SEQUENCE [LARGE SCALE GENOMIC DNA]</scope>
    <source>
        <strain evidence="9 11">AU17325</strain>
    </source>
</reference>
<feature type="transmembrane region" description="Helical" evidence="7">
    <location>
        <begin position="35"/>
        <end position="56"/>
    </location>
</feature>
<evidence type="ECO:0000256" key="1">
    <source>
        <dbReference type="ARBA" id="ARBA00004651"/>
    </source>
</evidence>
<reference evidence="11" key="1">
    <citation type="submission" date="2017-06" db="EMBL/GenBank/DDBJ databases">
        <authorList>
            <person name="LiPuma J."/>
            <person name="Spilker T."/>
        </authorList>
    </citation>
    <scope>NUCLEOTIDE SEQUENCE [LARGE SCALE GENOMIC DNA]</scope>
    <source>
        <strain evidence="11">AU17325</strain>
    </source>
</reference>
<sequence>MSNLQNTLPTESAPAGGRALALREFWANFSRNRGAVGAGIVVIVLILVALLAPLLAPHNPAEQYRDFVKIPPAWLDGGNWKFILGTDEAGRDILSRLMYGARMSFWIGFVSVVLALIPGIVLGLVAAFFQKWADTPVMRIMDVLLALPSLLLAVAVVAIIGPGLTNTMLAIAIVALPAYVRLTRASALGELQKEYVTASRVAGAGTLRLMFSQVLPNCTAPLIVQATLGFSSAILDAAALGFLGLGVQPPTAEWGAMLASARDYIDNAWWIVTMPGLSILISVLAINLLGDGLRDALDPKLKRMA</sequence>
<keyword evidence="3" id="KW-1003">Cell membrane</keyword>
<reference evidence="9" key="2">
    <citation type="submission" date="2017-06" db="EMBL/GenBank/DDBJ databases">
        <authorList>
            <person name="Kim H.J."/>
            <person name="Triplett B.A."/>
        </authorList>
    </citation>
    <scope>NUCLEOTIDE SEQUENCE [LARGE SCALE GENOMIC DNA]</scope>
    <source>
        <strain evidence="9">AU17325</strain>
    </source>
</reference>
<evidence type="ECO:0000313" key="12">
    <source>
        <dbReference type="Proteomes" id="UP000494261"/>
    </source>
</evidence>
<keyword evidence="4 7" id="KW-0812">Transmembrane</keyword>
<feature type="transmembrane region" description="Helical" evidence="7">
    <location>
        <begin position="105"/>
        <end position="129"/>
    </location>
</feature>